<organism evidence="3">
    <name type="scientific">marine sediment metagenome</name>
    <dbReference type="NCBI Taxonomy" id="412755"/>
    <lineage>
        <taxon>unclassified sequences</taxon>
        <taxon>metagenomes</taxon>
        <taxon>ecological metagenomes</taxon>
    </lineage>
</organism>
<dbReference type="NCBIfam" id="NF003707">
    <property type="entry name" value="PRK05325.1-2"/>
    <property type="match status" value="1"/>
</dbReference>
<reference evidence="3" key="1">
    <citation type="journal article" date="2015" name="Nature">
        <title>Complex archaea that bridge the gap between prokaryotes and eukaryotes.</title>
        <authorList>
            <person name="Spang A."/>
            <person name="Saw J.H."/>
            <person name="Jorgensen S.L."/>
            <person name="Zaremba-Niedzwiedzka K."/>
            <person name="Martijn J."/>
            <person name="Lind A.E."/>
            <person name="van Eijk R."/>
            <person name="Schleper C."/>
            <person name="Guy L."/>
            <person name="Ettema T.J."/>
        </authorList>
    </citation>
    <scope>NUCLEOTIDE SEQUENCE</scope>
</reference>
<dbReference type="EMBL" id="LAZR01032779">
    <property type="protein sequence ID" value="KKL49933.1"/>
    <property type="molecule type" value="Genomic_DNA"/>
</dbReference>
<feature type="region of interest" description="Disordered" evidence="2">
    <location>
        <begin position="90"/>
        <end position="115"/>
    </location>
</feature>
<proteinExistence type="inferred from homology"/>
<keyword evidence="1" id="KW-0175">Coiled coil</keyword>
<dbReference type="NCBIfam" id="NF003708">
    <property type="entry name" value="PRK05325.1-3"/>
    <property type="match status" value="1"/>
</dbReference>
<sequence>MTILQTSIVDRRKNGKGKSTGNRQKFIRRARGQIKKAVKDAIEKKKVKDIVSGGDSAVSIPTKGISEPNFRHGKGGERDFILPGNHDKMVGDTIPKPKGGAGGQGPNASPDGEGEDDFIFTLTRDEFLDFFFEDLELPDLIKTQLKDLESYKLHRAGLTTTGMPANLNIIRSMRNAIGRQIALQAPYIEKIEELENKLRRTKSEAEKKKILEEIEEQEKEKNSVPFIDDVDIRYNTFEKRPNPTTQAVMFCLMDVSGSMGDYEKDLAKRFFMLLYIFLERHYEKIDIVFIRHHTTANECTEKEFFYGTETGGTIVSSCLKKMDEVVRDRYNTSDWNIYAAQASDGDNWKNDGNLCITLLDEKIMPVVQYFAYVQVGRDQTYQHIWSNFDGEKPLWKSYVSVAGKYKNFAMDQIDNAKDIYPVFRELFKKKEELK</sequence>
<feature type="region of interest" description="Disordered" evidence="2">
    <location>
        <begin position="1"/>
        <end position="24"/>
    </location>
</feature>
<accession>A0A0F9CKS9</accession>
<evidence type="ECO:0000313" key="3">
    <source>
        <dbReference type="EMBL" id="KKL49933.1"/>
    </source>
</evidence>
<gene>
    <name evidence="3" type="ORF">LCGC14_2310540</name>
</gene>
<evidence type="ECO:0000256" key="2">
    <source>
        <dbReference type="SAM" id="MobiDB-lite"/>
    </source>
</evidence>
<dbReference type="HAMAP" id="MF_01232">
    <property type="entry name" value="UPF0229"/>
    <property type="match status" value="1"/>
</dbReference>
<dbReference type="Pfam" id="PF04285">
    <property type="entry name" value="DUF444"/>
    <property type="match status" value="1"/>
</dbReference>
<evidence type="ECO:0000256" key="1">
    <source>
        <dbReference type="SAM" id="Coils"/>
    </source>
</evidence>
<dbReference type="PANTHER" id="PTHR30510">
    <property type="entry name" value="UPF0229 PROTEIN YEAH"/>
    <property type="match status" value="1"/>
</dbReference>
<dbReference type="AlphaFoldDB" id="A0A0F9CKS9"/>
<comment type="caution">
    <text evidence="3">The sequence shown here is derived from an EMBL/GenBank/DDBJ whole genome shotgun (WGS) entry which is preliminary data.</text>
</comment>
<feature type="coiled-coil region" evidence="1">
    <location>
        <begin position="188"/>
        <end position="220"/>
    </location>
</feature>
<name>A0A0F9CKS9_9ZZZZ</name>
<dbReference type="PANTHER" id="PTHR30510:SF2">
    <property type="entry name" value="UPF0229 PROTEIN YEAH"/>
    <property type="match status" value="1"/>
</dbReference>
<dbReference type="InterPro" id="IPR006698">
    <property type="entry name" value="UPF0229"/>
</dbReference>
<protein>
    <submittedName>
        <fullName evidence="3">Uncharacterized protein</fullName>
    </submittedName>
</protein>